<dbReference type="Gene3D" id="3.40.50.300">
    <property type="entry name" value="P-loop containing nucleotide triphosphate hydrolases"/>
    <property type="match status" value="1"/>
</dbReference>
<keyword evidence="2" id="KW-0597">Phosphoprotein</keyword>
<dbReference type="SMART" id="SM00175">
    <property type="entry name" value="RAB"/>
    <property type="match status" value="1"/>
</dbReference>
<dbReference type="GO" id="GO:0003924">
    <property type="term" value="F:GTPase activity"/>
    <property type="evidence" value="ECO:0007669"/>
    <property type="project" value="InterPro"/>
</dbReference>
<feature type="region of interest" description="Disordered" evidence="3">
    <location>
        <begin position="740"/>
        <end position="771"/>
    </location>
</feature>
<feature type="compositionally biased region" description="Acidic residues" evidence="3">
    <location>
        <begin position="1219"/>
        <end position="1242"/>
    </location>
</feature>
<evidence type="ECO:0000256" key="2">
    <source>
        <dbReference type="ARBA" id="ARBA00022553"/>
    </source>
</evidence>
<dbReference type="Pfam" id="PF00071">
    <property type="entry name" value="Ras"/>
    <property type="match status" value="1"/>
</dbReference>
<dbReference type="InterPro" id="IPR027417">
    <property type="entry name" value="P-loop_NTPase"/>
</dbReference>
<name>B4MB18_DROVI</name>
<dbReference type="EMBL" id="CH940655">
    <property type="protein sequence ID" value="EDW66427.2"/>
    <property type="molecule type" value="Genomic_DNA"/>
</dbReference>
<feature type="compositionally biased region" description="Polar residues" evidence="3">
    <location>
        <begin position="74"/>
        <end position="91"/>
    </location>
</feature>
<evidence type="ECO:0000256" key="3">
    <source>
        <dbReference type="SAM" id="MobiDB-lite"/>
    </source>
</evidence>
<feature type="compositionally biased region" description="Low complexity" evidence="3">
    <location>
        <begin position="1127"/>
        <end position="1150"/>
    </location>
</feature>
<dbReference type="STRING" id="7244.B4MB18"/>
<keyword evidence="5" id="KW-1185">Reference proteome</keyword>
<dbReference type="OrthoDB" id="5239715at2759"/>
<evidence type="ECO:0000313" key="5">
    <source>
        <dbReference type="Proteomes" id="UP000008792"/>
    </source>
</evidence>
<feature type="compositionally biased region" description="Low complexity" evidence="3">
    <location>
        <begin position="292"/>
        <end position="332"/>
    </location>
</feature>
<feature type="region of interest" description="Disordered" evidence="3">
    <location>
        <begin position="60"/>
        <end position="108"/>
    </location>
</feature>
<dbReference type="SUPFAM" id="SSF52540">
    <property type="entry name" value="P-loop containing nucleoside triphosphate hydrolases"/>
    <property type="match status" value="1"/>
</dbReference>
<dbReference type="PROSITE" id="PS51421">
    <property type="entry name" value="RAS"/>
    <property type="match status" value="1"/>
</dbReference>
<feature type="compositionally biased region" description="Low complexity" evidence="3">
    <location>
        <begin position="94"/>
        <end position="108"/>
    </location>
</feature>
<dbReference type="InterPro" id="IPR051641">
    <property type="entry name" value="RGK_GTP-binding_reg"/>
</dbReference>
<dbReference type="PROSITE" id="PS51419">
    <property type="entry name" value="RAB"/>
    <property type="match status" value="1"/>
</dbReference>
<accession>B4MB18</accession>
<feature type="compositionally biased region" description="Polar residues" evidence="3">
    <location>
        <begin position="347"/>
        <end position="360"/>
    </location>
</feature>
<dbReference type="FunCoup" id="B4MB18">
    <property type="interactions" value="77"/>
</dbReference>
<feature type="compositionally biased region" description="Polar residues" evidence="3">
    <location>
        <begin position="1191"/>
        <end position="1200"/>
    </location>
</feature>
<feature type="compositionally biased region" description="Low complexity" evidence="3">
    <location>
        <begin position="740"/>
        <end position="756"/>
    </location>
</feature>
<feature type="region of interest" description="Disordered" evidence="3">
    <location>
        <begin position="254"/>
        <end position="274"/>
    </location>
</feature>
<reference evidence="4 5" key="1">
    <citation type="journal article" date="2007" name="Nature">
        <title>Evolution of genes and genomes on the Drosophila phylogeny.</title>
        <authorList>
            <consortium name="Drosophila 12 Genomes Consortium"/>
            <person name="Clark A.G."/>
            <person name="Eisen M.B."/>
            <person name="Smith D.R."/>
            <person name="Bergman C.M."/>
            <person name="Oliver B."/>
            <person name="Markow T.A."/>
            <person name="Kaufman T.C."/>
            <person name="Kellis M."/>
            <person name="Gelbart W."/>
            <person name="Iyer V.N."/>
            <person name="Pollard D.A."/>
            <person name="Sackton T.B."/>
            <person name="Larracuente A.M."/>
            <person name="Singh N.D."/>
            <person name="Abad J.P."/>
            <person name="Abt D.N."/>
            <person name="Adryan B."/>
            <person name="Aguade M."/>
            <person name="Akashi H."/>
            <person name="Anderson W.W."/>
            <person name="Aquadro C.F."/>
            <person name="Ardell D.H."/>
            <person name="Arguello R."/>
            <person name="Artieri C.G."/>
            <person name="Barbash D.A."/>
            <person name="Barker D."/>
            <person name="Barsanti P."/>
            <person name="Batterham P."/>
            <person name="Batzoglou S."/>
            <person name="Begun D."/>
            <person name="Bhutkar A."/>
            <person name="Blanco E."/>
            <person name="Bosak S.A."/>
            <person name="Bradley R.K."/>
            <person name="Brand A.D."/>
            <person name="Brent M.R."/>
            <person name="Brooks A.N."/>
            <person name="Brown R.H."/>
            <person name="Butlin R.K."/>
            <person name="Caggese C."/>
            <person name="Calvi B.R."/>
            <person name="Bernardo de Carvalho A."/>
            <person name="Caspi A."/>
            <person name="Castrezana S."/>
            <person name="Celniker S.E."/>
            <person name="Chang J.L."/>
            <person name="Chapple C."/>
            <person name="Chatterji S."/>
            <person name="Chinwalla A."/>
            <person name="Civetta A."/>
            <person name="Clifton S.W."/>
            <person name="Comeron J.M."/>
            <person name="Costello J.C."/>
            <person name="Coyne J.A."/>
            <person name="Daub J."/>
            <person name="David R.G."/>
            <person name="Delcher A.L."/>
            <person name="Delehaunty K."/>
            <person name="Do C.B."/>
            <person name="Ebling H."/>
            <person name="Edwards K."/>
            <person name="Eickbush T."/>
            <person name="Evans J.D."/>
            <person name="Filipski A."/>
            <person name="Findeiss S."/>
            <person name="Freyhult E."/>
            <person name="Fulton L."/>
            <person name="Fulton R."/>
            <person name="Garcia A.C."/>
            <person name="Gardiner A."/>
            <person name="Garfield D.A."/>
            <person name="Garvin B.E."/>
            <person name="Gibson G."/>
            <person name="Gilbert D."/>
            <person name="Gnerre S."/>
            <person name="Godfrey J."/>
            <person name="Good R."/>
            <person name="Gotea V."/>
            <person name="Gravely B."/>
            <person name="Greenberg A.J."/>
            <person name="Griffiths-Jones S."/>
            <person name="Gross S."/>
            <person name="Guigo R."/>
            <person name="Gustafson E.A."/>
            <person name="Haerty W."/>
            <person name="Hahn M.W."/>
            <person name="Halligan D.L."/>
            <person name="Halpern A.L."/>
            <person name="Halter G.M."/>
            <person name="Han M.V."/>
            <person name="Heger A."/>
            <person name="Hillier L."/>
            <person name="Hinrichs A.S."/>
            <person name="Holmes I."/>
            <person name="Hoskins R.A."/>
            <person name="Hubisz M.J."/>
            <person name="Hultmark D."/>
            <person name="Huntley M.A."/>
            <person name="Jaffe D.B."/>
            <person name="Jagadeeshan S."/>
            <person name="Jeck W.R."/>
            <person name="Johnson J."/>
            <person name="Jones C.D."/>
            <person name="Jordan W.C."/>
            <person name="Karpen G.H."/>
            <person name="Kataoka E."/>
            <person name="Keightley P.D."/>
            <person name="Kheradpour P."/>
            <person name="Kirkness E.F."/>
            <person name="Koerich L.B."/>
            <person name="Kristiansen K."/>
            <person name="Kudrna D."/>
            <person name="Kulathinal R.J."/>
            <person name="Kumar S."/>
            <person name="Kwok R."/>
            <person name="Lander E."/>
            <person name="Langley C.H."/>
            <person name="Lapoint R."/>
            <person name="Lazzaro B.P."/>
            <person name="Lee S.J."/>
            <person name="Levesque L."/>
            <person name="Li R."/>
            <person name="Lin C.F."/>
            <person name="Lin M.F."/>
            <person name="Lindblad-Toh K."/>
            <person name="Llopart A."/>
            <person name="Long M."/>
            <person name="Low L."/>
            <person name="Lozovsky E."/>
            <person name="Lu J."/>
            <person name="Luo M."/>
            <person name="Machado C.A."/>
            <person name="Makalowski W."/>
            <person name="Marzo M."/>
            <person name="Matsuda M."/>
            <person name="Matzkin L."/>
            <person name="McAllister B."/>
            <person name="McBride C.S."/>
            <person name="McKernan B."/>
            <person name="McKernan K."/>
            <person name="Mendez-Lago M."/>
            <person name="Minx P."/>
            <person name="Mollenhauer M.U."/>
            <person name="Montooth K."/>
            <person name="Mount S.M."/>
            <person name="Mu X."/>
            <person name="Myers E."/>
            <person name="Negre B."/>
            <person name="Newfeld S."/>
            <person name="Nielsen R."/>
            <person name="Noor M.A."/>
            <person name="O'Grady P."/>
            <person name="Pachter L."/>
            <person name="Papaceit M."/>
            <person name="Parisi M.J."/>
            <person name="Parisi M."/>
            <person name="Parts L."/>
            <person name="Pedersen J.S."/>
            <person name="Pesole G."/>
            <person name="Phillippy A.M."/>
            <person name="Ponting C.P."/>
            <person name="Pop M."/>
            <person name="Porcelli D."/>
            <person name="Powell J.R."/>
            <person name="Prohaska S."/>
            <person name="Pruitt K."/>
            <person name="Puig M."/>
            <person name="Quesneville H."/>
            <person name="Ram K.R."/>
            <person name="Rand D."/>
            <person name="Rasmussen M.D."/>
            <person name="Reed L.K."/>
            <person name="Reenan R."/>
            <person name="Reily A."/>
            <person name="Remington K.A."/>
            <person name="Rieger T.T."/>
            <person name="Ritchie M.G."/>
            <person name="Robin C."/>
            <person name="Rogers Y.H."/>
            <person name="Rohde C."/>
            <person name="Rozas J."/>
            <person name="Rubenfield M.J."/>
            <person name="Ruiz A."/>
            <person name="Russo S."/>
            <person name="Salzberg S.L."/>
            <person name="Sanchez-Gracia A."/>
            <person name="Saranga D.J."/>
            <person name="Sato H."/>
            <person name="Schaeffer S.W."/>
            <person name="Schatz M.C."/>
            <person name="Schlenke T."/>
            <person name="Schwartz R."/>
            <person name="Segarra C."/>
            <person name="Singh R.S."/>
            <person name="Sirot L."/>
            <person name="Sirota M."/>
            <person name="Sisneros N.B."/>
            <person name="Smith C.D."/>
            <person name="Smith T.F."/>
            <person name="Spieth J."/>
            <person name="Stage D.E."/>
            <person name="Stark A."/>
            <person name="Stephan W."/>
            <person name="Strausberg R.L."/>
            <person name="Strempel S."/>
            <person name="Sturgill D."/>
            <person name="Sutton G."/>
            <person name="Sutton G.G."/>
            <person name="Tao W."/>
            <person name="Teichmann S."/>
            <person name="Tobari Y.N."/>
            <person name="Tomimura Y."/>
            <person name="Tsolas J.M."/>
            <person name="Valente V.L."/>
            <person name="Venter E."/>
            <person name="Venter J.C."/>
            <person name="Vicario S."/>
            <person name="Vieira F.G."/>
            <person name="Vilella A.J."/>
            <person name="Villasante A."/>
            <person name="Walenz B."/>
            <person name="Wang J."/>
            <person name="Wasserman M."/>
            <person name="Watts T."/>
            <person name="Wilson D."/>
            <person name="Wilson R.K."/>
            <person name="Wing R.A."/>
            <person name="Wolfner M.F."/>
            <person name="Wong A."/>
            <person name="Wong G.K."/>
            <person name="Wu C.I."/>
            <person name="Wu G."/>
            <person name="Yamamoto D."/>
            <person name="Yang H.P."/>
            <person name="Yang S.P."/>
            <person name="Yorke J.A."/>
            <person name="Yoshida K."/>
            <person name="Zdobnov E."/>
            <person name="Zhang P."/>
            <person name="Zhang Y."/>
            <person name="Zimin A.V."/>
            <person name="Baldwin J."/>
            <person name="Abdouelleil A."/>
            <person name="Abdulkadir J."/>
            <person name="Abebe A."/>
            <person name="Abera B."/>
            <person name="Abreu J."/>
            <person name="Acer S.C."/>
            <person name="Aftuck L."/>
            <person name="Alexander A."/>
            <person name="An P."/>
            <person name="Anderson E."/>
            <person name="Anderson S."/>
            <person name="Arachi H."/>
            <person name="Azer M."/>
            <person name="Bachantsang P."/>
            <person name="Barry A."/>
            <person name="Bayul T."/>
            <person name="Berlin A."/>
            <person name="Bessette D."/>
            <person name="Bloom T."/>
            <person name="Blye J."/>
            <person name="Boguslavskiy L."/>
            <person name="Bonnet C."/>
            <person name="Boukhgalter B."/>
            <person name="Bourzgui I."/>
            <person name="Brown A."/>
            <person name="Cahill P."/>
            <person name="Channer S."/>
            <person name="Cheshatsang Y."/>
            <person name="Chuda L."/>
            <person name="Citroen M."/>
            <person name="Collymore A."/>
            <person name="Cooke P."/>
            <person name="Costello M."/>
            <person name="D'Aco K."/>
            <person name="Daza R."/>
            <person name="De Haan G."/>
            <person name="DeGray S."/>
            <person name="DeMaso C."/>
            <person name="Dhargay N."/>
            <person name="Dooley K."/>
            <person name="Dooley E."/>
            <person name="Doricent M."/>
            <person name="Dorje P."/>
            <person name="Dorjee K."/>
            <person name="Dupes A."/>
            <person name="Elong R."/>
            <person name="Falk J."/>
            <person name="Farina A."/>
            <person name="Faro S."/>
            <person name="Ferguson D."/>
            <person name="Fisher S."/>
            <person name="Foley C.D."/>
            <person name="Franke A."/>
            <person name="Friedrich D."/>
            <person name="Gadbois L."/>
            <person name="Gearin G."/>
            <person name="Gearin C.R."/>
            <person name="Giannoukos G."/>
            <person name="Goode T."/>
            <person name="Graham J."/>
            <person name="Grandbois E."/>
            <person name="Grewal S."/>
            <person name="Gyaltsen K."/>
            <person name="Hafez N."/>
            <person name="Hagos B."/>
            <person name="Hall J."/>
            <person name="Henson C."/>
            <person name="Hollinger A."/>
            <person name="Honan T."/>
            <person name="Huard M.D."/>
            <person name="Hughes L."/>
            <person name="Hurhula B."/>
            <person name="Husby M.E."/>
            <person name="Kamat A."/>
            <person name="Kanga B."/>
            <person name="Kashin S."/>
            <person name="Khazanovich D."/>
            <person name="Kisner P."/>
            <person name="Lance K."/>
            <person name="Lara M."/>
            <person name="Lee W."/>
            <person name="Lennon N."/>
            <person name="Letendre F."/>
            <person name="LeVine R."/>
            <person name="Lipovsky A."/>
            <person name="Liu X."/>
            <person name="Liu J."/>
            <person name="Liu S."/>
            <person name="Lokyitsang T."/>
            <person name="Lokyitsang Y."/>
            <person name="Lubonja R."/>
            <person name="Lui A."/>
            <person name="MacDonald P."/>
            <person name="Magnisalis V."/>
            <person name="Maru K."/>
            <person name="Matthews C."/>
            <person name="McCusker W."/>
            <person name="McDonough S."/>
            <person name="Mehta T."/>
            <person name="Meldrim J."/>
            <person name="Meneus L."/>
            <person name="Mihai O."/>
            <person name="Mihalev A."/>
            <person name="Mihova T."/>
            <person name="Mittelman R."/>
            <person name="Mlenga V."/>
            <person name="Montmayeur A."/>
            <person name="Mulrain L."/>
            <person name="Navidi A."/>
            <person name="Naylor J."/>
            <person name="Negash T."/>
            <person name="Nguyen T."/>
            <person name="Nguyen N."/>
            <person name="Nicol R."/>
            <person name="Norbu C."/>
            <person name="Norbu N."/>
            <person name="Novod N."/>
            <person name="O'Neill B."/>
            <person name="Osman S."/>
            <person name="Markiewicz E."/>
            <person name="Oyono O.L."/>
            <person name="Patti C."/>
            <person name="Phunkhang P."/>
            <person name="Pierre F."/>
            <person name="Priest M."/>
            <person name="Raghuraman S."/>
            <person name="Rege F."/>
            <person name="Reyes R."/>
            <person name="Rise C."/>
            <person name="Rogov P."/>
            <person name="Ross K."/>
            <person name="Ryan E."/>
            <person name="Settipalli S."/>
            <person name="Shea T."/>
            <person name="Sherpa N."/>
            <person name="Shi L."/>
            <person name="Shih D."/>
            <person name="Sparrow T."/>
            <person name="Spaulding J."/>
            <person name="Stalker J."/>
            <person name="Stange-Thomann N."/>
            <person name="Stavropoulos S."/>
            <person name="Stone C."/>
            <person name="Strader C."/>
            <person name="Tesfaye S."/>
            <person name="Thomson T."/>
            <person name="Thoulutsang Y."/>
            <person name="Thoulutsang D."/>
            <person name="Topham K."/>
            <person name="Topping I."/>
            <person name="Tsamla T."/>
            <person name="Vassiliev H."/>
            <person name="Vo A."/>
            <person name="Wangchuk T."/>
            <person name="Wangdi T."/>
            <person name="Weiand M."/>
            <person name="Wilkinson J."/>
            <person name="Wilson A."/>
            <person name="Yadav S."/>
            <person name="Young G."/>
            <person name="Yu Q."/>
            <person name="Zembek L."/>
            <person name="Zhong D."/>
            <person name="Zimmer A."/>
            <person name="Zwirko Z."/>
            <person name="Jaffe D.B."/>
            <person name="Alvarez P."/>
            <person name="Brockman W."/>
            <person name="Butler J."/>
            <person name="Chin C."/>
            <person name="Gnerre S."/>
            <person name="Grabherr M."/>
            <person name="Kleber M."/>
            <person name="Mauceli E."/>
            <person name="MacCallum I."/>
        </authorList>
    </citation>
    <scope>NUCLEOTIDE SEQUENCE [LARGE SCALE GENOMIC DNA]</scope>
    <source>
        <strain evidence="5">Tucson 15010-1051.87</strain>
    </source>
</reference>
<dbReference type="eggNOG" id="KOG0395">
    <property type="taxonomic scope" value="Eukaryota"/>
</dbReference>
<feature type="compositionally biased region" description="Acidic residues" evidence="3">
    <location>
        <begin position="446"/>
        <end position="460"/>
    </location>
</feature>
<dbReference type="InParanoid" id="B4MB18"/>
<sequence length="1288" mass="141766">MDTKMDARGQGQSQFPASFPDTFKNFFELMNEDEDHCELFANLLEDKVIPRNSITMNAQRQRCGGSLRSHHVGRSNSHFQQAPSQRRQQILLQGGPPRSRSGSSGDMTLTMTMTMADGQSSSVVSPGNGHRFMEYTGGRSASYRLNRARRSSLSSSATGINRVGFCGLGSTSCSSSSSSLINVDDEPQQQQNLELDMQQQLQHLRLGPDGEDNSVGRLASNFIIPRRLSDSARDRPPPRHSIILERAFDFDTSCDESDIPSCSTPGPVPSPAPHQLAYNVLKPILKQPQPQPQQQQQLMQQHHLQQQHLQHQQQMHPMQPQQYSPLPQHSQLPQPPPYSQLPQFPQHSQQIMPQHPSTSGYGHVHRLLPTPPTHGGLGAYHTRESALQRVQQQSGMGSHGNLYGNAPSGSSTSSMPPYGYNVQQPQQPHLAAGYNMPYNWEREQEQEWELEQEQEQEWTDEPSTSTQATRSSYGDYLNALPGSGPPGPGLAPGSSRPSMRAQMSPILNRRRSSTIAANSMLLQADPGHGRNSIAGAEDQQRGVHSNNTRQRLQQQLPQLYSYSHDHDHAHVHDQAQDHAHKHKHNHNDRCTTICERLQSLAAKIRSTFHSTEMRSKLSSIATQNEFGIRAVERVCLAKSPLGRDGIESCTVLTFQQAMSGAVSPQYAAAGAVGGGGVAPNGQLPVNELDKCLLGSSSALAAVAEVTTTSGPDATDSPTADSSDYLGLSLSKAMISQQQQQQQQLQQLQQHQQQYSSQHRERGVGESAAGPSAGAGAIAQQLAAHGSTANFAAVQYGNRMAERQRLRTSSMPAEGRKPRLAETRRSAIHCGPDADVDYYRLRSFSITSHGVCNLGDSLRSRRSRSINSVTSAGTGNSHSAADRHNSNASGDIVEGDHSHIPAYKIAMLGGSGVGKTTLTYQFTTSDYICAYDLSLDDDYGRKTVSVLVDNIETDLEMIDHPACEMSTEAFCATYNIDLFVVVYSVVDRGTFKAAEKVLTYLKENDMLLTRGAILVGNKTDLERHREVSRQVGRKLAKEIACKFIETSSGLDHNVDELLVGIVAQVKLNPQRIRLLSDSERQRLNMQSTIQNHRHMHLPARRMVRQMSMCRSGDDDGSDEDLGMEPSTSAAARSQQVRRANRRALNLENILRMGESEMEDEDSSDSHRPRASGSTLSKFEQLAAGIRKRRARSNFNENGPSTSAAAAAARRHSSAALDGVLDYEDDDDDVDDDDADDDDDDDDSNGVTDCNRKVVTKLTTRTRIFLATVLRFKRNLKRRNSSSCSNLFVI</sequence>
<dbReference type="SMART" id="SM00174">
    <property type="entry name" value="RHO"/>
    <property type="match status" value="1"/>
</dbReference>
<feature type="region of interest" description="Disordered" evidence="3">
    <location>
        <begin position="864"/>
        <end position="888"/>
    </location>
</feature>
<evidence type="ECO:0000256" key="1">
    <source>
        <dbReference type="ARBA" id="ARBA00008846"/>
    </source>
</evidence>
<dbReference type="Proteomes" id="UP000008792">
    <property type="component" value="Unassembled WGS sequence"/>
</dbReference>
<evidence type="ECO:0000313" key="4">
    <source>
        <dbReference type="EMBL" id="EDW66427.2"/>
    </source>
</evidence>
<dbReference type="PANTHER" id="PTHR45775:SF6">
    <property type="entry name" value="RAD, GEM_KIR FAMILY MEMBER 2, ISOFORM C"/>
    <property type="match status" value="1"/>
</dbReference>
<dbReference type="InterPro" id="IPR001806">
    <property type="entry name" value="Small_GTPase"/>
</dbReference>
<gene>
    <name evidence="4" type="primary">Dvir\GJ15559</name>
    <name evidence="4" type="ORF">Dvir_GJ15559</name>
</gene>
<feature type="compositionally biased region" description="Polar residues" evidence="3">
    <location>
        <begin position="865"/>
        <end position="878"/>
    </location>
</feature>
<comment type="similarity">
    <text evidence="1">Belongs to the small GTPase superfamily. RGK family.</text>
</comment>
<dbReference type="PANTHER" id="PTHR45775">
    <property type="entry name" value="RAD, GEM/KIR FAMILY MEMBER 2, ISOFORM C"/>
    <property type="match status" value="1"/>
</dbReference>
<dbReference type="GO" id="GO:0005886">
    <property type="term" value="C:plasma membrane"/>
    <property type="evidence" value="ECO:0007669"/>
    <property type="project" value="TreeGrafter"/>
</dbReference>
<proteinExistence type="inferred from homology"/>
<dbReference type="HOGENOM" id="CLU_005195_0_0_1"/>
<protein>
    <submittedName>
        <fullName evidence="4">Uncharacterized protein</fullName>
    </submittedName>
</protein>
<dbReference type="FunFam" id="3.40.50.300:FF:000664">
    <property type="entry name" value="Uncharacterized protein, isoform B"/>
    <property type="match status" value="1"/>
</dbReference>
<feature type="region of interest" description="Disordered" evidence="3">
    <location>
        <begin position="443"/>
        <end position="500"/>
    </location>
</feature>
<organism evidence="4 5">
    <name type="scientific">Drosophila virilis</name>
    <name type="common">Fruit fly</name>
    <dbReference type="NCBI Taxonomy" id="7244"/>
    <lineage>
        <taxon>Eukaryota</taxon>
        <taxon>Metazoa</taxon>
        <taxon>Ecdysozoa</taxon>
        <taxon>Arthropoda</taxon>
        <taxon>Hexapoda</taxon>
        <taxon>Insecta</taxon>
        <taxon>Pterygota</taxon>
        <taxon>Neoptera</taxon>
        <taxon>Endopterygota</taxon>
        <taxon>Diptera</taxon>
        <taxon>Brachycera</taxon>
        <taxon>Muscomorpha</taxon>
        <taxon>Ephydroidea</taxon>
        <taxon>Drosophilidae</taxon>
        <taxon>Drosophila</taxon>
    </lineage>
</organism>
<dbReference type="GO" id="GO:0005525">
    <property type="term" value="F:GTP binding"/>
    <property type="evidence" value="ECO:0007669"/>
    <property type="project" value="InterPro"/>
</dbReference>
<feature type="region of interest" description="Disordered" evidence="3">
    <location>
        <begin position="288"/>
        <end position="371"/>
    </location>
</feature>
<dbReference type="SMART" id="SM00173">
    <property type="entry name" value="RAS"/>
    <property type="match status" value="1"/>
</dbReference>
<feature type="region of interest" description="Disordered" evidence="3">
    <location>
        <begin position="1108"/>
        <end position="1247"/>
    </location>
</feature>
<feature type="compositionally biased region" description="Polar residues" evidence="3">
    <location>
        <begin position="461"/>
        <end position="472"/>
    </location>
</feature>
<feature type="region of interest" description="Disordered" evidence="3">
    <location>
        <begin position="394"/>
        <end position="414"/>
    </location>
</feature>
<dbReference type="GO" id="GO:0005246">
    <property type="term" value="F:calcium channel regulator activity"/>
    <property type="evidence" value="ECO:0007669"/>
    <property type="project" value="TreeGrafter"/>
</dbReference>
<dbReference type="PRINTS" id="PR00449">
    <property type="entry name" value="RASTRNSFRMNG"/>
</dbReference>